<keyword evidence="3" id="KW-1185">Reference proteome</keyword>
<evidence type="ECO:0000313" key="2">
    <source>
        <dbReference type="EMBL" id="TFZ06052.1"/>
    </source>
</evidence>
<dbReference type="AlphaFoldDB" id="A0A4Z0C547"/>
<dbReference type="OrthoDB" id="8703307at2"/>
<comment type="caution">
    <text evidence="2">The sequence shown here is derived from an EMBL/GenBank/DDBJ whole genome shotgun (WGS) entry which is preliminary data.</text>
</comment>
<proteinExistence type="predicted"/>
<reference evidence="2 3" key="1">
    <citation type="submission" date="2019-03" db="EMBL/GenBank/DDBJ databases">
        <title>Ramlibacter henchirensis DSM 14656, whole genome shotgun sequence.</title>
        <authorList>
            <person name="Zhang X."/>
            <person name="Feng G."/>
            <person name="Zhu H."/>
        </authorList>
    </citation>
    <scope>NUCLEOTIDE SEQUENCE [LARGE SCALE GENOMIC DNA]</scope>
    <source>
        <strain evidence="2 3">DSM 14656</strain>
    </source>
</reference>
<dbReference type="RefSeq" id="WP_135262138.1">
    <property type="nucleotide sequence ID" value="NZ_SMLM01000001.1"/>
</dbReference>
<feature type="signal peptide" evidence="1">
    <location>
        <begin position="1"/>
        <end position="19"/>
    </location>
</feature>
<evidence type="ECO:0008006" key="4">
    <source>
        <dbReference type="Google" id="ProtNLM"/>
    </source>
</evidence>
<accession>A0A4Z0C547</accession>
<dbReference type="Proteomes" id="UP000298180">
    <property type="component" value="Unassembled WGS sequence"/>
</dbReference>
<gene>
    <name evidence="2" type="ORF">EZ313_05230</name>
</gene>
<protein>
    <recommendedName>
        <fullName evidence="4">Outer membrane protein assembly factor BamE</fullName>
    </recommendedName>
</protein>
<feature type="chain" id="PRO_5021273652" description="Outer membrane protein assembly factor BamE" evidence="1">
    <location>
        <begin position="20"/>
        <end position="113"/>
    </location>
</feature>
<keyword evidence="1" id="KW-0732">Signal</keyword>
<sequence length="113" mass="12199">MRAASVLLCCGLLAGCAGPLPLATGEQQPRFRDPALSVEQAAQWLAPGRTTRQEVLDRLGPGEAVRFGTGFEVHVWRARARDDRTVPELVVLFDPAGVVHKVRARPAYGPGSR</sequence>
<dbReference type="PROSITE" id="PS51257">
    <property type="entry name" value="PROKAR_LIPOPROTEIN"/>
    <property type="match status" value="1"/>
</dbReference>
<evidence type="ECO:0000256" key="1">
    <source>
        <dbReference type="SAM" id="SignalP"/>
    </source>
</evidence>
<dbReference type="EMBL" id="SMLM01000001">
    <property type="protein sequence ID" value="TFZ06052.1"/>
    <property type="molecule type" value="Genomic_DNA"/>
</dbReference>
<evidence type="ECO:0000313" key="3">
    <source>
        <dbReference type="Proteomes" id="UP000298180"/>
    </source>
</evidence>
<name>A0A4Z0C547_9BURK</name>
<organism evidence="2 3">
    <name type="scientific">Ramlibacter henchirensis</name>
    <dbReference type="NCBI Taxonomy" id="204072"/>
    <lineage>
        <taxon>Bacteria</taxon>
        <taxon>Pseudomonadati</taxon>
        <taxon>Pseudomonadota</taxon>
        <taxon>Betaproteobacteria</taxon>
        <taxon>Burkholderiales</taxon>
        <taxon>Comamonadaceae</taxon>
        <taxon>Ramlibacter</taxon>
    </lineage>
</organism>